<evidence type="ECO:0000259" key="2">
    <source>
        <dbReference type="PROSITE" id="PS51819"/>
    </source>
</evidence>
<dbReference type="SUPFAM" id="SSF54593">
    <property type="entry name" value="Glyoxalase/Bleomycin resistance protein/Dihydroxybiphenyl dioxygenase"/>
    <property type="match status" value="1"/>
</dbReference>
<proteinExistence type="predicted"/>
<protein>
    <submittedName>
        <fullName evidence="3">VOC family protein</fullName>
    </submittedName>
</protein>
<dbReference type="InterPro" id="IPR029068">
    <property type="entry name" value="Glyas_Bleomycin-R_OHBP_Dase"/>
</dbReference>
<gene>
    <name evidence="3" type="ORF">JI746_08125</name>
</gene>
<dbReference type="InterPro" id="IPR037523">
    <property type="entry name" value="VOC_core"/>
</dbReference>
<dbReference type="InterPro" id="IPR004360">
    <property type="entry name" value="Glyas_Fos-R_dOase_dom"/>
</dbReference>
<dbReference type="Gene3D" id="3.10.180.10">
    <property type="entry name" value="2,3-Dihydroxybiphenyl 1,2-Dioxygenase, domain 1"/>
    <property type="match status" value="1"/>
</dbReference>
<dbReference type="RefSeq" id="WP_201688318.1">
    <property type="nucleotide sequence ID" value="NZ_JAEQND010000004.1"/>
</dbReference>
<dbReference type="CDD" id="cd07247">
    <property type="entry name" value="SgaA_N_like"/>
    <property type="match status" value="1"/>
</dbReference>
<feature type="region of interest" description="Disordered" evidence="1">
    <location>
        <begin position="45"/>
        <end position="68"/>
    </location>
</feature>
<evidence type="ECO:0000313" key="4">
    <source>
        <dbReference type="Proteomes" id="UP000622707"/>
    </source>
</evidence>
<dbReference type="Proteomes" id="UP000622707">
    <property type="component" value="Unassembled WGS sequence"/>
</dbReference>
<comment type="caution">
    <text evidence="3">The sequence shown here is derived from an EMBL/GenBank/DDBJ whole genome shotgun (WGS) entry which is preliminary data.</text>
</comment>
<dbReference type="Pfam" id="PF00903">
    <property type="entry name" value="Glyoxalase"/>
    <property type="match status" value="1"/>
</dbReference>
<feature type="domain" description="VOC" evidence="2">
    <location>
        <begin position="3"/>
        <end position="126"/>
    </location>
</feature>
<evidence type="ECO:0000313" key="3">
    <source>
        <dbReference type="EMBL" id="MBL0425071.1"/>
    </source>
</evidence>
<dbReference type="PROSITE" id="PS51819">
    <property type="entry name" value="VOC"/>
    <property type="match status" value="1"/>
</dbReference>
<dbReference type="PANTHER" id="PTHR33993:SF2">
    <property type="entry name" value="VOC DOMAIN-CONTAINING PROTEIN"/>
    <property type="match status" value="1"/>
</dbReference>
<name>A0ABS1JMF7_9BURK</name>
<dbReference type="PANTHER" id="PTHR33993">
    <property type="entry name" value="GLYOXALASE-RELATED"/>
    <property type="match status" value="1"/>
</dbReference>
<accession>A0ABS1JMF7</accession>
<dbReference type="EMBL" id="JAEQND010000004">
    <property type="protein sequence ID" value="MBL0425071.1"/>
    <property type="molecule type" value="Genomic_DNA"/>
</dbReference>
<sequence length="131" mass="14394">MDPVVHFEMPYDDRERIARFYQEAFGWQLQMMGAEMGNYVLATTADQDGPPQGKRGAINGGFFPRQADMPGQHPSVVVAVQDIAASSRKVKEAGGEVLGEPMEIPGVGLYVAFYDTERNRLSMLQPKMAGA</sequence>
<reference evidence="3 4" key="1">
    <citation type="journal article" date="2017" name="Int. J. Syst. Evol. Microbiol.">
        <title>Ramlibacter alkalitolerans sp. nov., alkali-tolerant bacterium isolated from soil of ginseng.</title>
        <authorList>
            <person name="Lee D.H."/>
            <person name="Cha C.J."/>
        </authorList>
    </citation>
    <scope>NUCLEOTIDE SEQUENCE [LARGE SCALE GENOMIC DNA]</scope>
    <source>
        <strain evidence="3 4">KACC 19305</strain>
    </source>
</reference>
<keyword evidence="4" id="KW-1185">Reference proteome</keyword>
<evidence type="ECO:0000256" key="1">
    <source>
        <dbReference type="SAM" id="MobiDB-lite"/>
    </source>
</evidence>
<dbReference type="InterPro" id="IPR052164">
    <property type="entry name" value="Anthracycline_SecMetBiosynth"/>
</dbReference>
<organism evidence="3 4">
    <name type="scientific">Ramlibacter alkalitolerans</name>
    <dbReference type="NCBI Taxonomy" id="2039631"/>
    <lineage>
        <taxon>Bacteria</taxon>
        <taxon>Pseudomonadati</taxon>
        <taxon>Pseudomonadota</taxon>
        <taxon>Betaproteobacteria</taxon>
        <taxon>Burkholderiales</taxon>
        <taxon>Comamonadaceae</taxon>
        <taxon>Ramlibacter</taxon>
    </lineage>
</organism>